<evidence type="ECO:0008006" key="3">
    <source>
        <dbReference type="Google" id="ProtNLM"/>
    </source>
</evidence>
<keyword evidence="2" id="KW-1185">Reference proteome</keyword>
<dbReference type="RefSeq" id="WP_072317720.1">
    <property type="nucleotide sequence ID" value="NZ_FPJE01000013.1"/>
</dbReference>
<dbReference type="AlphaFoldDB" id="A0A1K1QFW4"/>
<sequence>MRNFLITLLIFILMCSCDNNDVSSPDNEVLSGTGSFSYSGYAPLRESPVRVYYFIPDGDVTQMPVLFVLHGASRNGADYRDAWTATTKAYKAIIVAPEFSDNFYPGGSSYNLGNVFINGNRPSASTLNPRDQWTFSILEPLFDEIKLRTGNRADTYDIYGHSAGAQFAHRFVMFEPEARAARVIAASSGWYTVPDREVHFPYGIAESPVSLISPHDYFSRALILQIGENDNNPDSAGLRHHTELDAQQGTNRYERALYFFRISDRIATGLGSPFAWKLDIVPGAGHDFRQAIPSAARILYGDR</sequence>
<dbReference type="SUPFAM" id="SSF53474">
    <property type="entry name" value="alpha/beta-Hydrolases"/>
    <property type="match status" value="1"/>
</dbReference>
<evidence type="ECO:0000313" key="2">
    <source>
        <dbReference type="Proteomes" id="UP000182248"/>
    </source>
</evidence>
<name>A0A1K1QFW4_9FLAO</name>
<dbReference type="STRING" id="1150368.SAMN02927921_02499"/>
<dbReference type="Gene3D" id="3.40.50.1820">
    <property type="entry name" value="alpha/beta hydrolase"/>
    <property type="match status" value="1"/>
</dbReference>
<proteinExistence type="predicted"/>
<dbReference type="PROSITE" id="PS51257">
    <property type="entry name" value="PROKAR_LIPOPROTEIN"/>
    <property type="match status" value="1"/>
</dbReference>
<dbReference type="OrthoDB" id="1094867at2"/>
<dbReference type="EMBL" id="FPJE01000013">
    <property type="protein sequence ID" value="SFW58629.1"/>
    <property type="molecule type" value="Genomic_DNA"/>
</dbReference>
<reference evidence="1 2" key="1">
    <citation type="submission" date="2016-11" db="EMBL/GenBank/DDBJ databases">
        <authorList>
            <person name="Jaros S."/>
            <person name="Januszkiewicz K."/>
            <person name="Wedrychowicz H."/>
        </authorList>
    </citation>
    <scope>NUCLEOTIDE SEQUENCE [LARGE SCALE GENOMIC DNA]</scope>
    <source>
        <strain evidence="1 2">CGMCC 1.12145</strain>
    </source>
</reference>
<protein>
    <recommendedName>
        <fullName evidence="3">Alpha/beta hydrolase</fullName>
    </recommendedName>
</protein>
<organism evidence="1 2">
    <name type="scientific">Sinomicrobium oceani</name>
    <dbReference type="NCBI Taxonomy" id="1150368"/>
    <lineage>
        <taxon>Bacteria</taxon>
        <taxon>Pseudomonadati</taxon>
        <taxon>Bacteroidota</taxon>
        <taxon>Flavobacteriia</taxon>
        <taxon>Flavobacteriales</taxon>
        <taxon>Flavobacteriaceae</taxon>
        <taxon>Sinomicrobium</taxon>
    </lineage>
</organism>
<evidence type="ECO:0000313" key="1">
    <source>
        <dbReference type="EMBL" id="SFW58629.1"/>
    </source>
</evidence>
<accession>A0A1K1QFW4</accession>
<gene>
    <name evidence="1" type="ORF">SAMN02927921_02499</name>
</gene>
<dbReference type="Proteomes" id="UP000182248">
    <property type="component" value="Unassembled WGS sequence"/>
</dbReference>
<dbReference type="InterPro" id="IPR029058">
    <property type="entry name" value="AB_hydrolase_fold"/>
</dbReference>